<dbReference type="InterPro" id="IPR001680">
    <property type="entry name" value="WD40_rpt"/>
</dbReference>
<evidence type="ECO:0000256" key="2">
    <source>
        <dbReference type="ARBA" id="ARBA00022574"/>
    </source>
</evidence>
<keyword evidence="4" id="KW-0539">Nucleus</keyword>
<dbReference type="PhylomeDB" id="A0A0G4GCN4"/>
<dbReference type="SMART" id="SM00320">
    <property type="entry name" value="WD40"/>
    <property type="match status" value="4"/>
</dbReference>
<keyword evidence="3" id="KW-0677">Repeat</keyword>
<evidence type="ECO:0000313" key="5">
    <source>
        <dbReference type="EMBL" id="CEM27038.1"/>
    </source>
</evidence>
<accession>A0A0G4GCN4</accession>
<dbReference type="PROSITE" id="PS51257">
    <property type="entry name" value="PROKAR_LIPOPROTEIN"/>
    <property type="match status" value="1"/>
</dbReference>
<dbReference type="Gene3D" id="2.130.10.10">
    <property type="entry name" value="YVTN repeat-like/Quinoprotein amine dehydrogenase"/>
    <property type="match status" value="1"/>
</dbReference>
<gene>
    <name evidence="5" type="ORF">Cvel_21328</name>
</gene>
<comment type="subcellular location">
    <subcellularLocation>
        <location evidence="1">Nucleus</location>
    </subcellularLocation>
</comment>
<evidence type="ECO:0000256" key="1">
    <source>
        <dbReference type="ARBA" id="ARBA00004123"/>
    </source>
</evidence>
<evidence type="ECO:0000256" key="3">
    <source>
        <dbReference type="ARBA" id="ARBA00022737"/>
    </source>
</evidence>
<dbReference type="AlphaFoldDB" id="A0A0G4GCN4"/>
<keyword evidence="2" id="KW-0853">WD repeat</keyword>
<dbReference type="InterPro" id="IPR015943">
    <property type="entry name" value="WD40/YVTN_repeat-like_dom_sf"/>
</dbReference>
<dbReference type="PANTHER" id="PTHR19848">
    <property type="entry name" value="WD40 REPEAT PROTEIN"/>
    <property type="match status" value="1"/>
</dbReference>
<protein>
    <recommendedName>
        <fullName evidence="6">Anaphase-promoting complex subunit 4 WD40 domain-containing protein</fullName>
    </recommendedName>
</protein>
<dbReference type="EMBL" id="CDMZ01001091">
    <property type="protein sequence ID" value="CEM27038.1"/>
    <property type="molecule type" value="Genomic_DNA"/>
</dbReference>
<dbReference type="Pfam" id="PF00400">
    <property type="entry name" value="WD40"/>
    <property type="match status" value="2"/>
</dbReference>
<reference evidence="5" key="1">
    <citation type="submission" date="2014-11" db="EMBL/GenBank/DDBJ databases">
        <authorList>
            <person name="Otto D Thomas"/>
            <person name="Naeem Raeece"/>
        </authorList>
    </citation>
    <scope>NUCLEOTIDE SEQUENCE</scope>
</reference>
<dbReference type="GO" id="GO:0005730">
    <property type="term" value="C:nucleolus"/>
    <property type="evidence" value="ECO:0007669"/>
    <property type="project" value="TreeGrafter"/>
</dbReference>
<dbReference type="VEuPathDB" id="CryptoDB:Cvel_21328"/>
<dbReference type="SUPFAM" id="SSF50978">
    <property type="entry name" value="WD40 repeat-like"/>
    <property type="match status" value="1"/>
</dbReference>
<dbReference type="PANTHER" id="PTHR19848:SF0">
    <property type="entry name" value="NOTCHLESS PROTEIN HOMOLOG 1"/>
    <property type="match status" value="1"/>
</dbReference>
<dbReference type="GO" id="GO:0007219">
    <property type="term" value="P:Notch signaling pathway"/>
    <property type="evidence" value="ECO:0007669"/>
    <property type="project" value="TreeGrafter"/>
</dbReference>
<organism evidence="5">
    <name type="scientific">Chromera velia CCMP2878</name>
    <dbReference type="NCBI Taxonomy" id="1169474"/>
    <lineage>
        <taxon>Eukaryota</taxon>
        <taxon>Sar</taxon>
        <taxon>Alveolata</taxon>
        <taxon>Colpodellida</taxon>
        <taxon>Chromeraceae</taxon>
        <taxon>Chromera</taxon>
    </lineage>
</organism>
<name>A0A0G4GCN4_9ALVE</name>
<sequence length="350" mass="37180">MARSVRVTIGEIFSHRIFFAAQQHAHNGVVSCLSTEIGGSPPQVYSGGDDSQVKIYSLMANPQTLPGSASLEPMSNTNMNDQVKSMTMIEGCLFCGLNAGRIVAFRKADAATFQLGAAGQDGHTGAVLSILQWGTHVISGSWDATVRFWTYNQGNFTCELALPVNHPVTALCIIQDTILVCACNGAIVYVSLPNLQAPQGPPTVVNRIQLPNETATGAVAYHDHAIVSFLSGRICVYDANGVEKFNSGNSPQGPMNGITCIEGIVDSNGQEFLVAGENNGSISLYKLPSFEKAISFEAHASRKEVRALKFLQSGFFLSCDAAGEIRVIRACQTHEDSQAAGGMMDGGGLM</sequence>
<evidence type="ECO:0008006" key="6">
    <source>
        <dbReference type="Google" id="ProtNLM"/>
    </source>
</evidence>
<dbReference type="GO" id="GO:0000027">
    <property type="term" value="P:ribosomal large subunit assembly"/>
    <property type="evidence" value="ECO:0007669"/>
    <property type="project" value="TreeGrafter"/>
</dbReference>
<evidence type="ECO:0000256" key="4">
    <source>
        <dbReference type="ARBA" id="ARBA00023242"/>
    </source>
</evidence>
<dbReference type="InterPro" id="IPR036322">
    <property type="entry name" value="WD40_repeat_dom_sf"/>
</dbReference>
<proteinExistence type="predicted"/>